<dbReference type="InterPro" id="IPR033753">
    <property type="entry name" value="GCV_H/Fam206"/>
</dbReference>
<dbReference type="GO" id="GO:0019464">
    <property type="term" value="P:glycine decarboxylation via glycine cleavage system"/>
    <property type="evidence" value="ECO:0007669"/>
    <property type="project" value="UniProtKB-UniRule"/>
</dbReference>
<feature type="domain" description="Lipoyl-binding" evidence="4">
    <location>
        <begin position="22"/>
        <end position="104"/>
    </location>
</feature>
<comment type="caution">
    <text evidence="3">Lacks conserved residue(s) required for the propagation of feature annotation.</text>
</comment>
<dbReference type="GO" id="GO:0009249">
    <property type="term" value="P:protein lipoylation"/>
    <property type="evidence" value="ECO:0007669"/>
    <property type="project" value="UniProtKB-UniRule"/>
</dbReference>
<dbReference type="PANTHER" id="PTHR11715:SF3">
    <property type="entry name" value="GLYCINE CLEAVAGE SYSTEM H PROTEIN-RELATED"/>
    <property type="match status" value="1"/>
</dbReference>
<dbReference type="EMBL" id="JAMDMJ010000008">
    <property type="protein sequence ID" value="MCY9595444.1"/>
    <property type="molecule type" value="Genomic_DNA"/>
</dbReference>
<accession>A0A410WS30</accession>
<reference evidence="5 8" key="2">
    <citation type="submission" date="2022-05" db="EMBL/GenBank/DDBJ databases">
        <title>Genome Sequencing of Bee-Associated Microbes.</title>
        <authorList>
            <person name="Dunlap C."/>
        </authorList>
    </citation>
    <scope>NUCLEOTIDE SEQUENCE [LARGE SCALE GENOMIC DNA]</scope>
    <source>
        <strain evidence="5 8">NRRL B-23120</strain>
    </source>
</reference>
<dbReference type="EMBL" id="CP026520">
    <property type="protein sequence ID" value="QAV17218.1"/>
    <property type="molecule type" value="Genomic_DNA"/>
</dbReference>
<evidence type="ECO:0000313" key="5">
    <source>
        <dbReference type="EMBL" id="MCY9595444.1"/>
    </source>
</evidence>
<dbReference type="InterPro" id="IPR002930">
    <property type="entry name" value="GCV_H"/>
</dbReference>
<dbReference type="PANTHER" id="PTHR11715">
    <property type="entry name" value="GLYCINE CLEAVAGE SYSTEM H PROTEIN"/>
    <property type="match status" value="1"/>
</dbReference>
<dbReference type="InterPro" id="IPR011053">
    <property type="entry name" value="Single_hybrid_motif"/>
</dbReference>
<name>A0A410WS30_9BACL</name>
<dbReference type="SUPFAM" id="SSF51230">
    <property type="entry name" value="Single hybrid motif"/>
    <property type="match status" value="1"/>
</dbReference>
<dbReference type="CDD" id="cd06848">
    <property type="entry name" value="GCS_H"/>
    <property type="match status" value="1"/>
</dbReference>
<dbReference type="NCBIfam" id="TIGR00527">
    <property type="entry name" value="gcvH"/>
    <property type="match status" value="1"/>
</dbReference>
<evidence type="ECO:0000256" key="1">
    <source>
        <dbReference type="ARBA" id="ARBA00009249"/>
    </source>
</evidence>
<organism evidence="6 7">
    <name type="scientific">Paenibacillus chitinolyticus</name>
    <dbReference type="NCBI Taxonomy" id="79263"/>
    <lineage>
        <taxon>Bacteria</taxon>
        <taxon>Bacillati</taxon>
        <taxon>Bacillota</taxon>
        <taxon>Bacilli</taxon>
        <taxon>Bacillales</taxon>
        <taxon>Paenibacillaceae</taxon>
        <taxon>Paenibacillus</taxon>
    </lineage>
</organism>
<evidence type="ECO:0000313" key="6">
    <source>
        <dbReference type="EMBL" id="QAV17218.1"/>
    </source>
</evidence>
<dbReference type="KEGG" id="pchi:PC41400_05885"/>
<comment type="function">
    <text evidence="3">Is also involved in protein lipoylation via its role as an octanoyl/lipoyl carrier protein intermediate.</text>
</comment>
<dbReference type="RefSeq" id="WP_042229772.1">
    <property type="nucleotide sequence ID" value="NZ_CP026520.1"/>
</dbReference>
<dbReference type="GO" id="GO:0005829">
    <property type="term" value="C:cytosol"/>
    <property type="evidence" value="ECO:0007669"/>
    <property type="project" value="TreeGrafter"/>
</dbReference>
<dbReference type="GeneID" id="95374346"/>
<dbReference type="NCBIfam" id="NF002270">
    <property type="entry name" value="PRK01202.1"/>
    <property type="match status" value="1"/>
</dbReference>
<keyword evidence="2 3" id="KW-0450">Lipoyl</keyword>
<dbReference type="AlphaFoldDB" id="A0A410WS30"/>
<dbReference type="PROSITE" id="PS50968">
    <property type="entry name" value="BIOTINYL_LIPOYL"/>
    <property type="match status" value="1"/>
</dbReference>
<evidence type="ECO:0000313" key="7">
    <source>
        <dbReference type="Proteomes" id="UP000288943"/>
    </source>
</evidence>
<reference evidence="6 7" key="1">
    <citation type="submission" date="2018-01" db="EMBL/GenBank/DDBJ databases">
        <title>The whole genome sequencing and assembly of Paenibacillus chitinolyticus KCCM 41400 strain.</title>
        <authorList>
            <person name="Kim J.-Y."/>
            <person name="Park M.-K."/>
            <person name="Lee Y.-J."/>
            <person name="Yi H."/>
            <person name="Bahn Y.-S."/>
            <person name="Kim J.F."/>
            <person name="Lee D.-W."/>
        </authorList>
    </citation>
    <scope>NUCLEOTIDE SEQUENCE [LARGE SCALE GENOMIC DNA]</scope>
    <source>
        <strain evidence="6 7">KCCM 41400</strain>
    </source>
</reference>
<dbReference type="Proteomes" id="UP000288943">
    <property type="component" value="Chromosome"/>
</dbReference>
<comment type="function">
    <text evidence="3">The glycine cleavage system catalyzes the degradation of glycine. The H protein shuttles the methylamine group of glycine from the P protein to the T protein.</text>
</comment>
<evidence type="ECO:0000256" key="3">
    <source>
        <dbReference type="HAMAP-Rule" id="MF_00272"/>
    </source>
</evidence>
<protein>
    <recommendedName>
        <fullName evidence="3">Glycine cleavage system H protein</fullName>
    </recommendedName>
    <alternativeName>
        <fullName evidence="3">Octanoyl/lipoyl carrier protein</fullName>
    </alternativeName>
</protein>
<dbReference type="InterPro" id="IPR000089">
    <property type="entry name" value="Biotin_lipoyl"/>
</dbReference>
<dbReference type="Pfam" id="PF01597">
    <property type="entry name" value="GCV_H"/>
    <property type="match status" value="1"/>
</dbReference>
<comment type="cofactor">
    <cofactor evidence="3">
        <name>(R)-lipoate</name>
        <dbReference type="ChEBI" id="CHEBI:83088"/>
    </cofactor>
    <text evidence="3">Binds 1 lipoyl cofactor covalently.</text>
</comment>
<dbReference type="OrthoDB" id="9796712at2"/>
<dbReference type="GO" id="GO:0005960">
    <property type="term" value="C:glycine cleavage complex"/>
    <property type="evidence" value="ECO:0007669"/>
    <property type="project" value="InterPro"/>
</dbReference>
<dbReference type="InterPro" id="IPR017453">
    <property type="entry name" value="GCV_H_sub"/>
</dbReference>
<gene>
    <name evidence="3 6" type="primary">gcvH</name>
    <name evidence="5" type="ORF">M5X16_06655</name>
    <name evidence="6" type="ORF">PC41400_05885</name>
</gene>
<comment type="subunit">
    <text evidence="3">The glycine cleavage system is composed of four proteins: P, T, L and H.</text>
</comment>
<dbReference type="Proteomes" id="UP001527202">
    <property type="component" value="Unassembled WGS sequence"/>
</dbReference>
<dbReference type="HAMAP" id="MF_00272">
    <property type="entry name" value="GcvH"/>
    <property type="match status" value="1"/>
</dbReference>
<evidence type="ECO:0000259" key="4">
    <source>
        <dbReference type="PROSITE" id="PS50968"/>
    </source>
</evidence>
<proteinExistence type="inferred from homology"/>
<comment type="similarity">
    <text evidence="1 3">Belongs to the GcvH family.</text>
</comment>
<dbReference type="Gene3D" id="2.40.50.100">
    <property type="match status" value="1"/>
</dbReference>
<evidence type="ECO:0000313" key="8">
    <source>
        <dbReference type="Proteomes" id="UP001527202"/>
    </source>
</evidence>
<keyword evidence="8" id="KW-1185">Reference proteome</keyword>
<sequence length="128" mass="14618">MDIPQELLYTPNHEWVRVDGSRATIGLTDYAQMEIGMIVFAELPEEGEELQAGDFLGIMESVTAETDVFMPLSGTIVSTNRELVKNSHYINRFPYGSGWLIQIEMNKPEELEALWSAEKYAEVFEERL</sequence>
<evidence type="ECO:0000256" key="2">
    <source>
        <dbReference type="ARBA" id="ARBA00022823"/>
    </source>
</evidence>